<dbReference type="PANTHER" id="PTHR12329">
    <property type="entry name" value="BCL2-ASSOCIATED ATHANOGENE"/>
    <property type="match status" value="1"/>
</dbReference>
<dbReference type="Gene3D" id="1.20.58.120">
    <property type="entry name" value="BAG domain"/>
    <property type="match status" value="1"/>
</dbReference>
<dbReference type="InterPro" id="IPR003103">
    <property type="entry name" value="BAG_domain"/>
</dbReference>
<dbReference type="Pfam" id="PF00397">
    <property type="entry name" value="WW"/>
    <property type="match status" value="1"/>
</dbReference>
<dbReference type="InterPro" id="IPR036020">
    <property type="entry name" value="WW_dom_sf"/>
</dbReference>
<evidence type="ECO:0000313" key="5">
    <source>
        <dbReference type="Proteomes" id="UP000095280"/>
    </source>
</evidence>
<sequence>YLQYYHASKAPEQGGSEQQLPPGWERRVDPSTRCPYFVDHNTCTTTWRDPRLGPPPPQQPQPQSAFSRGGPVRQIPIQIEQEPGQPAAQQAAQPSRPAVVVAAPPQMYSSVDGGGGSAGGDGGYGSSGAGRESRSTGLKVDGPHAAARSRSPSPIVQSALERIQAVEAESRRLETDIKAYAGGPEEKQYRLLEETLTRLMMKLDAIESAGESDVRDARKACVQYIQSLLDYLEMKAAANAAGSSDSSSTEQQQQAN</sequence>
<keyword evidence="5" id="KW-1185">Reference proteome</keyword>
<dbReference type="PROSITE" id="PS50020">
    <property type="entry name" value="WW_DOMAIN_2"/>
    <property type="match status" value="1"/>
</dbReference>
<feature type="compositionally biased region" description="Gly residues" evidence="2">
    <location>
        <begin position="112"/>
        <end position="128"/>
    </location>
</feature>
<evidence type="ECO:0000259" key="3">
    <source>
        <dbReference type="PROSITE" id="PS50020"/>
    </source>
</evidence>
<dbReference type="Proteomes" id="UP000095280">
    <property type="component" value="Unplaced"/>
</dbReference>
<organism evidence="5 6">
    <name type="scientific">Macrostomum lignano</name>
    <dbReference type="NCBI Taxonomy" id="282301"/>
    <lineage>
        <taxon>Eukaryota</taxon>
        <taxon>Metazoa</taxon>
        <taxon>Spiralia</taxon>
        <taxon>Lophotrochozoa</taxon>
        <taxon>Platyhelminthes</taxon>
        <taxon>Rhabditophora</taxon>
        <taxon>Macrostomorpha</taxon>
        <taxon>Macrostomida</taxon>
        <taxon>Macrostomidae</taxon>
        <taxon>Macrostomum</taxon>
    </lineage>
</organism>
<evidence type="ECO:0000256" key="1">
    <source>
        <dbReference type="ARBA" id="ARBA00023186"/>
    </source>
</evidence>
<dbReference type="InterPro" id="IPR039773">
    <property type="entry name" value="BAG_chaperone_regulator"/>
</dbReference>
<dbReference type="InterPro" id="IPR036533">
    <property type="entry name" value="BAG_dom_sf"/>
</dbReference>
<dbReference type="SMART" id="SM00264">
    <property type="entry name" value="BAG"/>
    <property type="match status" value="1"/>
</dbReference>
<feature type="domain" description="BAG" evidence="4">
    <location>
        <begin position="159"/>
        <end position="236"/>
    </location>
</feature>
<dbReference type="GO" id="GO:0005634">
    <property type="term" value="C:nucleus"/>
    <property type="evidence" value="ECO:0007669"/>
    <property type="project" value="TreeGrafter"/>
</dbReference>
<feature type="compositionally biased region" description="Low complexity" evidence="2">
    <location>
        <begin position="74"/>
        <end position="111"/>
    </location>
</feature>
<name>A0A1I8IHL3_9PLAT</name>
<dbReference type="InterPro" id="IPR001202">
    <property type="entry name" value="WW_dom"/>
</dbReference>
<dbReference type="CDD" id="cd00201">
    <property type="entry name" value="WW"/>
    <property type="match status" value="1"/>
</dbReference>
<dbReference type="SMART" id="SM00456">
    <property type="entry name" value="WW"/>
    <property type="match status" value="1"/>
</dbReference>
<feature type="domain" description="WW" evidence="3">
    <location>
        <begin position="18"/>
        <end position="52"/>
    </location>
</feature>
<dbReference type="AlphaFoldDB" id="A0A1I8IHL3"/>
<dbReference type="SUPFAM" id="SSF51045">
    <property type="entry name" value="WW domain"/>
    <property type="match status" value="1"/>
</dbReference>
<dbReference type="GO" id="GO:0016020">
    <property type="term" value="C:membrane"/>
    <property type="evidence" value="ECO:0007669"/>
    <property type="project" value="TreeGrafter"/>
</dbReference>
<evidence type="ECO:0000259" key="4">
    <source>
        <dbReference type="PROSITE" id="PS51035"/>
    </source>
</evidence>
<protein>
    <submittedName>
        <fullName evidence="6">WW domain-containing protein</fullName>
    </submittedName>
</protein>
<keyword evidence="1" id="KW-0143">Chaperone</keyword>
<dbReference type="GO" id="GO:0000774">
    <property type="term" value="F:adenyl-nucleotide exchange factor activity"/>
    <property type="evidence" value="ECO:0007669"/>
    <property type="project" value="TreeGrafter"/>
</dbReference>
<dbReference type="GO" id="GO:0005829">
    <property type="term" value="C:cytosol"/>
    <property type="evidence" value="ECO:0007669"/>
    <property type="project" value="TreeGrafter"/>
</dbReference>
<dbReference type="PANTHER" id="PTHR12329:SF5">
    <property type="entry name" value="STARVIN, ISOFORM E"/>
    <property type="match status" value="1"/>
</dbReference>
<accession>A0A1I8IHL3</accession>
<dbReference type="GO" id="GO:0050821">
    <property type="term" value="P:protein stabilization"/>
    <property type="evidence" value="ECO:0007669"/>
    <property type="project" value="TreeGrafter"/>
</dbReference>
<evidence type="ECO:0000256" key="2">
    <source>
        <dbReference type="SAM" id="MobiDB-lite"/>
    </source>
</evidence>
<dbReference type="PROSITE" id="PS51035">
    <property type="entry name" value="BAG"/>
    <property type="match status" value="1"/>
</dbReference>
<reference evidence="6" key="1">
    <citation type="submission" date="2016-11" db="UniProtKB">
        <authorList>
            <consortium name="WormBaseParasite"/>
        </authorList>
    </citation>
    <scope>IDENTIFICATION</scope>
</reference>
<dbReference type="GO" id="GO:0051087">
    <property type="term" value="F:protein-folding chaperone binding"/>
    <property type="evidence" value="ECO:0007669"/>
    <property type="project" value="InterPro"/>
</dbReference>
<evidence type="ECO:0000313" key="6">
    <source>
        <dbReference type="WBParaSite" id="maker-uti_cns_0012569-snap-gene-0.5-mRNA-1"/>
    </source>
</evidence>
<feature type="region of interest" description="Disordered" evidence="2">
    <location>
        <begin position="1"/>
        <end position="158"/>
    </location>
</feature>
<dbReference type="Pfam" id="PF02179">
    <property type="entry name" value="BAG"/>
    <property type="match status" value="1"/>
</dbReference>
<dbReference type="WBParaSite" id="maker-uti_cns_0012569-snap-gene-0.5-mRNA-1">
    <property type="protein sequence ID" value="maker-uti_cns_0012569-snap-gene-0.5-mRNA-1"/>
    <property type="gene ID" value="maker-uti_cns_0012569-snap-gene-0.5"/>
</dbReference>
<proteinExistence type="predicted"/>
<dbReference type="SUPFAM" id="SSF63491">
    <property type="entry name" value="BAG domain"/>
    <property type="match status" value="1"/>
</dbReference>
<dbReference type="Gene3D" id="2.20.70.10">
    <property type="match status" value="1"/>
</dbReference>